<keyword evidence="1" id="KW-0560">Oxidoreductase</keyword>
<reference evidence="5" key="1">
    <citation type="submission" date="2016-06" db="EMBL/GenBank/DDBJ databases">
        <authorList>
            <person name="Radolfova-Krizova L."/>
            <person name="Nemec A."/>
        </authorList>
    </citation>
    <scope>NUCLEOTIDE SEQUENCE [LARGE SCALE GENOMIC DNA]</scope>
    <source>
        <strain evidence="5">ANC 4275</strain>
    </source>
</reference>
<sequence length="436" mass="49242">MKNLNIAIIGAGTAGLAAASLLAAQGHHIHLYEKVSELEPVGAGLLLQPAGLAVFEHLGVLEHALTLGTMVSGLEGQLSGGDLLINSHYKQADPRFYGLGIHRATLCHVLESKAREYTNHIEWHMQHEIAELEQRDDSVSLIGTTQGYSFTHRCDLVLIANGARSQLRPQTWVKLNKPYPWGAKWIIVPECEVLNPQILHQFYHRSNIMMGVMPTGAVPNQPEQRLSSIFWSLPSNQLESFLQTPKQQQQWLHDVSKHWPKVAEWLEHLIPHADHQQAWLSANYRDVVLSKLGEGRIGLMGDAAHAMSPQLGQGANMALLDAWAISQAVMQISQSNQEFNHEALWQRYHELRLSSVRFYQFFSRLLTPFYQSNHAWTGPLRDLSFRAMYQLPFFRKEMAITISGLKTGAFGQMNYADIARRPIIQTNELLVDLKFD</sequence>
<dbReference type="SUPFAM" id="SSF51905">
    <property type="entry name" value="FAD/NAD(P)-binding domain"/>
    <property type="match status" value="1"/>
</dbReference>
<evidence type="ECO:0000313" key="5">
    <source>
        <dbReference type="Proteomes" id="UP000185753"/>
    </source>
</evidence>
<dbReference type="RefSeq" id="WP_067763041.1">
    <property type="nucleotide sequence ID" value="NZ_LZDS01000012.1"/>
</dbReference>
<evidence type="ECO:0000259" key="3">
    <source>
        <dbReference type="Pfam" id="PF01494"/>
    </source>
</evidence>
<dbReference type="AlphaFoldDB" id="A0A1A7RB59"/>
<dbReference type="EMBL" id="LZDS01000012">
    <property type="protein sequence ID" value="OBX29166.1"/>
    <property type="molecule type" value="Genomic_DNA"/>
</dbReference>
<dbReference type="InterPro" id="IPR036188">
    <property type="entry name" value="FAD/NAD-bd_sf"/>
</dbReference>
<keyword evidence="5" id="KW-1185">Reference proteome</keyword>
<dbReference type="PRINTS" id="PR00420">
    <property type="entry name" value="RNGMNOXGNASE"/>
</dbReference>
<keyword evidence="2" id="KW-0503">Monooxygenase</keyword>
<evidence type="ECO:0000313" key="4">
    <source>
        <dbReference type="EMBL" id="OBX29166.1"/>
    </source>
</evidence>
<dbReference type="GO" id="GO:0004497">
    <property type="term" value="F:monooxygenase activity"/>
    <property type="evidence" value="ECO:0007669"/>
    <property type="project" value="UniProtKB-KW"/>
</dbReference>
<proteinExistence type="predicted"/>
<name>A0A1A7RB59_9GAMM</name>
<organism evidence="4 5">
    <name type="scientific">Acinetobacter gandensis</name>
    <dbReference type="NCBI Taxonomy" id="1443941"/>
    <lineage>
        <taxon>Bacteria</taxon>
        <taxon>Pseudomonadati</taxon>
        <taxon>Pseudomonadota</taxon>
        <taxon>Gammaproteobacteria</taxon>
        <taxon>Moraxellales</taxon>
        <taxon>Moraxellaceae</taxon>
        <taxon>Acinetobacter</taxon>
    </lineage>
</organism>
<feature type="domain" description="FAD-binding" evidence="3">
    <location>
        <begin position="5"/>
        <end position="331"/>
    </location>
</feature>
<dbReference type="OrthoDB" id="9782160at2"/>
<accession>A0A1A7RB59</accession>
<dbReference type="GO" id="GO:0071949">
    <property type="term" value="F:FAD binding"/>
    <property type="evidence" value="ECO:0007669"/>
    <property type="project" value="InterPro"/>
</dbReference>
<dbReference type="Gene3D" id="3.50.50.60">
    <property type="entry name" value="FAD/NAD(P)-binding domain"/>
    <property type="match status" value="1"/>
</dbReference>
<protein>
    <submittedName>
        <fullName evidence="4">Oxidoreductase</fullName>
    </submittedName>
</protein>
<dbReference type="PANTHER" id="PTHR13789">
    <property type="entry name" value="MONOOXYGENASE"/>
    <property type="match status" value="1"/>
</dbReference>
<dbReference type="STRING" id="1443941.A9J31_02445"/>
<evidence type="ECO:0000256" key="1">
    <source>
        <dbReference type="ARBA" id="ARBA00023002"/>
    </source>
</evidence>
<dbReference type="Pfam" id="PF01494">
    <property type="entry name" value="FAD_binding_3"/>
    <property type="match status" value="1"/>
</dbReference>
<gene>
    <name evidence="4" type="ORF">A9J31_02445</name>
</gene>
<dbReference type="Gene3D" id="3.30.9.30">
    <property type="match status" value="1"/>
</dbReference>
<evidence type="ECO:0000256" key="2">
    <source>
        <dbReference type="ARBA" id="ARBA00023033"/>
    </source>
</evidence>
<dbReference type="InterPro" id="IPR002938">
    <property type="entry name" value="FAD-bd"/>
</dbReference>
<dbReference type="PANTHER" id="PTHR13789:SF309">
    <property type="entry name" value="PUTATIVE (AFU_ORTHOLOGUE AFUA_6G14510)-RELATED"/>
    <property type="match status" value="1"/>
</dbReference>
<comment type="caution">
    <text evidence="4">The sequence shown here is derived from an EMBL/GenBank/DDBJ whole genome shotgun (WGS) entry which is preliminary data.</text>
</comment>
<dbReference type="Proteomes" id="UP000185753">
    <property type="component" value="Unassembled WGS sequence"/>
</dbReference>
<dbReference type="InterPro" id="IPR050493">
    <property type="entry name" value="FAD-dep_Monooxygenase_BioMet"/>
</dbReference>